<sequence length="127" mass="14372">MRALLRRIFKRPAAKASPPVLQPECEWEISCTASSIELRDRDGSKKRMQKNALRGIAIETNDSGPWGSDVWWLLFGEDDRLEIVWPQGASGEQAVIDWIMALPGFDKDHFTDAMRSTGNAVFPVWRA</sequence>
<evidence type="ECO:0000313" key="2">
    <source>
        <dbReference type="Proteomes" id="UP000605099"/>
    </source>
</evidence>
<dbReference type="Proteomes" id="UP000605099">
    <property type="component" value="Unassembled WGS sequence"/>
</dbReference>
<name>A0ABQ2JLB5_9SPHN</name>
<dbReference type="RefSeq" id="WP_229710186.1">
    <property type="nucleotide sequence ID" value="NZ_BMLK01000008.1"/>
</dbReference>
<accession>A0ABQ2JLB5</accession>
<protein>
    <submittedName>
        <fullName evidence="1">Uncharacterized protein</fullName>
    </submittedName>
</protein>
<keyword evidence="2" id="KW-1185">Reference proteome</keyword>
<gene>
    <name evidence="1" type="ORF">GCM10011349_20480</name>
</gene>
<comment type="caution">
    <text evidence="1">The sequence shown here is derived from an EMBL/GenBank/DDBJ whole genome shotgun (WGS) entry which is preliminary data.</text>
</comment>
<proteinExistence type="predicted"/>
<evidence type="ECO:0000313" key="1">
    <source>
        <dbReference type="EMBL" id="GGN49642.1"/>
    </source>
</evidence>
<reference evidence="2" key="1">
    <citation type="journal article" date="2019" name="Int. J. Syst. Evol. Microbiol.">
        <title>The Global Catalogue of Microorganisms (GCM) 10K type strain sequencing project: providing services to taxonomists for standard genome sequencing and annotation.</title>
        <authorList>
            <consortium name="The Broad Institute Genomics Platform"/>
            <consortium name="The Broad Institute Genome Sequencing Center for Infectious Disease"/>
            <person name="Wu L."/>
            <person name="Ma J."/>
        </authorList>
    </citation>
    <scope>NUCLEOTIDE SEQUENCE [LARGE SCALE GENOMIC DNA]</scope>
    <source>
        <strain evidence="2">CGMCC 1.6784</strain>
    </source>
</reference>
<dbReference type="EMBL" id="BMLK01000008">
    <property type="protein sequence ID" value="GGN49642.1"/>
    <property type="molecule type" value="Genomic_DNA"/>
</dbReference>
<organism evidence="1 2">
    <name type="scientific">Novosphingobium indicum</name>
    <dbReference type="NCBI Taxonomy" id="462949"/>
    <lineage>
        <taxon>Bacteria</taxon>
        <taxon>Pseudomonadati</taxon>
        <taxon>Pseudomonadota</taxon>
        <taxon>Alphaproteobacteria</taxon>
        <taxon>Sphingomonadales</taxon>
        <taxon>Sphingomonadaceae</taxon>
        <taxon>Novosphingobium</taxon>
    </lineage>
</organism>